<organism evidence="1 2">
    <name type="scientific">Candidatus Thiodictyon syntrophicum</name>
    <dbReference type="NCBI Taxonomy" id="1166950"/>
    <lineage>
        <taxon>Bacteria</taxon>
        <taxon>Pseudomonadati</taxon>
        <taxon>Pseudomonadota</taxon>
        <taxon>Gammaproteobacteria</taxon>
        <taxon>Chromatiales</taxon>
        <taxon>Chromatiaceae</taxon>
        <taxon>Thiodictyon</taxon>
    </lineage>
</organism>
<keyword evidence="2" id="KW-1185">Reference proteome</keyword>
<name>A0A2K8U760_9GAMM</name>
<dbReference type="KEGG" id="tsy:THSYN_10970"/>
<evidence type="ECO:0000313" key="1">
    <source>
        <dbReference type="EMBL" id="AUB81422.1"/>
    </source>
</evidence>
<protein>
    <submittedName>
        <fullName evidence="1">Uncharacterized protein</fullName>
    </submittedName>
</protein>
<proteinExistence type="predicted"/>
<sequence length="76" mass="8821">MTRPFRITPRAAQDLRDIARYTMRTLPDITNLKPKKTMLLKTTLRNILATCLKNFLTPRKNTMHSAASRTYDSLLI</sequence>
<dbReference type="AlphaFoldDB" id="A0A2K8U760"/>
<dbReference type="EMBL" id="CP020370">
    <property type="protein sequence ID" value="AUB81422.1"/>
    <property type="molecule type" value="Genomic_DNA"/>
</dbReference>
<gene>
    <name evidence="1" type="ORF">THSYN_10970</name>
</gene>
<accession>A0A2K8U760</accession>
<dbReference type="Proteomes" id="UP000232638">
    <property type="component" value="Chromosome"/>
</dbReference>
<evidence type="ECO:0000313" key="2">
    <source>
        <dbReference type="Proteomes" id="UP000232638"/>
    </source>
</evidence>
<reference evidence="1 2" key="1">
    <citation type="submission" date="2017-03" db="EMBL/GenBank/DDBJ databases">
        <title>Complete genome sequence of Candidatus 'Thiodictyon syntrophicum' sp. nov. strain Cad16T, a photolithoautotroph purple sulfur bacterium isolated from an alpine meromictic lake.</title>
        <authorList>
            <person name="Luedin S.M."/>
            <person name="Pothier J.F."/>
            <person name="Danza F."/>
            <person name="Storelli N."/>
            <person name="Wittwer M."/>
            <person name="Tonolla M."/>
        </authorList>
    </citation>
    <scope>NUCLEOTIDE SEQUENCE [LARGE SCALE GENOMIC DNA]</scope>
    <source>
        <strain evidence="1 2">Cad16T</strain>
    </source>
</reference>